<dbReference type="eggNOG" id="KOG3641">
    <property type="taxonomic scope" value="Eukaryota"/>
</dbReference>
<evidence type="ECO:0000256" key="3">
    <source>
        <dbReference type="PROSITE-ProRule" id="PRU01379"/>
    </source>
</evidence>
<feature type="region of interest" description="Disordered" evidence="4">
    <location>
        <begin position="183"/>
        <end position="208"/>
    </location>
</feature>
<evidence type="ECO:0000256" key="2">
    <source>
        <dbReference type="ARBA" id="ARBA00005988"/>
    </source>
</evidence>
<dbReference type="PROSITE" id="PS52035">
    <property type="entry name" value="PEPTIDASE_M14"/>
    <property type="match status" value="1"/>
</dbReference>
<dbReference type="PANTHER" id="PTHR12756:SF11">
    <property type="entry name" value="CYTOSOLIC CARBOXYPEPTIDASE 1"/>
    <property type="match status" value="1"/>
</dbReference>
<dbReference type="Pfam" id="PF18027">
    <property type="entry name" value="Pepdidase_M14_N"/>
    <property type="match status" value="1"/>
</dbReference>
<dbReference type="Gene3D" id="2.60.40.3120">
    <property type="match status" value="1"/>
</dbReference>
<dbReference type="Proteomes" id="UP000009168">
    <property type="component" value="Unassembled WGS sequence"/>
</dbReference>
<name>I7LVG9_TETTS</name>
<dbReference type="OrthoDB" id="10253041at2759"/>
<feature type="active site" description="Proton donor/acceptor" evidence="3">
    <location>
        <position position="855"/>
    </location>
</feature>
<feature type="domain" description="Peptidase M14" evidence="5">
    <location>
        <begin position="588"/>
        <end position="886"/>
    </location>
</feature>
<dbReference type="KEGG" id="tet:TTHERM_00344070"/>
<feature type="compositionally biased region" description="Low complexity" evidence="4">
    <location>
        <begin position="512"/>
        <end position="547"/>
    </location>
</feature>
<keyword evidence="6" id="KW-0645">Protease</keyword>
<comment type="similarity">
    <text evidence="2 3">Belongs to the peptidase M14 family.</text>
</comment>
<keyword evidence="6" id="KW-0378">Hydrolase</keyword>
<dbReference type="SUPFAM" id="SSF53187">
    <property type="entry name" value="Zn-dependent exopeptidases"/>
    <property type="match status" value="1"/>
</dbReference>
<sequence length="1146" mass="135638">MNISSIHRRQYNQYQLEKVVVLPLIQKESSKENPLRDDEVQSCEEKMKQTLKLLDKNFQRLSLDNQKQLERLYPLTPLQRKQINEYNLLNQLHLKANKKKPQIVKVEKTEPNKKAYLIQESKSLNNINQIGLSIQQKKITQQLKRLEKYTSQTLILPTQSTTQTEQATNTNQNLNTGNEVQQSYNQYNSNSGNNYNNSNNNNNNYYQSCISQSSQNSQNFVNNYENVGIKKEVNRSQNQNESYNNFINTYISCFNGKNFTQFIKKYDKDLLTVYDCFMNINFQIPYHMTSDNKRRIRNLLDRYKNLNKRVNNSAFRHERNVQFKQKQFKMFDQFQNLSDKDKFNLLRMSSFPPLKLFPTLSMLKYEVDDTAILFDSKFESGNLRRVYKVAENEYNLILEFDSGTDHFTQWYFFRTLNIKKNTKVKFNIVNLYKERSLYEKGLRPVVFSQKAFEQKGEKWHRDCENIQYARNEFKRINFSNMISNNNIFIYQQLNQNNQQNSIDQSCNNQINQNTNQTNNNNNNNNNNNINTNSTNCNSNLNNNSNNNAQNKKRNYRNSINMPSVYYSTLSFTYTYKYDDDIVYFAHSVPYTYSNLTHYLSKLNQHQQQNKFYKVESLTTTLIGNKVFCISISDKINEPSTQNQDKKEVIICSRVHPGETNASWIMKGMLDFLLSDHEIAVELRKKYIFRMIPMLNPDGVRYGNYRCCLFGNDLNRKWKKALDYIHAPIHSVKKLIQKLQETEKQESCNDLATPKQEKETLKSKGKVELLCDIHGHSKSMGAFIYGCQYRYEDENTNKPNYKELNNLIKVFPYLYSQRKQYFSFEKCCFAVQRDKLGTARVVGFQELQIPKSYTLECSFLGFKNPQITTQQEDGQSNLLEMNVEHFEEVGREFLITLHMNQDQQINQQITDLFTFKDQQIQNTQILIEDLQKKISSAKPFEMQQPQFLNTGFNYKASEKINQNNNKKEHHLHHQHQDLKPKIYEENDTNNTDYSNKNFISNTINLPYIMPIQKKKSFDHANDLNSNEENILENLTKRLKYQLKSQRSQEYNFQSIKFQEPDLSQLQFSNKNQHLESSSNNQSEHNMLNKKILNQDFQKNPALIFNSENIKNSNFSQHFGKFSKQIQNKPQRFQFKEYTLEKVSMSAV</sequence>
<organism evidence="6 7">
    <name type="scientific">Tetrahymena thermophila (strain SB210)</name>
    <dbReference type="NCBI Taxonomy" id="312017"/>
    <lineage>
        <taxon>Eukaryota</taxon>
        <taxon>Sar</taxon>
        <taxon>Alveolata</taxon>
        <taxon>Ciliophora</taxon>
        <taxon>Intramacronucleata</taxon>
        <taxon>Oligohymenophorea</taxon>
        <taxon>Hymenostomatida</taxon>
        <taxon>Tetrahymenina</taxon>
        <taxon>Tetrahymenidae</taxon>
        <taxon>Tetrahymena</taxon>
    </lineage>
</organism>
<evidence type="ECO:0000313" key="7">
    <source>
        <dbReference type="Proteomes" id="UP000009168"/>
    </source>
</evidence>
<dbReference type="InterPro" id="IPR000834">
    <property type="entry name" value="Peptidase_M14"/>
</dbReference>
<dbReference type="GeneID" id="7842076"/>
<dbReference type="GO" id="GO:0006508">
    <property type="term" value="P:proteolysis"/>
    <property type="evidence" value="ECO:0007669"/>
    <property type="project" value="InterPro"/>
</dbReference>
<keyword evidence="6" id="KW-0121">Carboxypeptidase</keyword>
<evidence type="ECO:0000259" key="5">
    <source>
        <dbReference type="PROSITE" id="PS52035"/>
    </source>
</evidence>
<dbReference type="InterPro" id="IPR040626">
    <property type="entry name" value="Pepdidase_M14_N"/>
</dbReference>
<dbReference type="EMBL" id="GG662654">
    <property type="protein sequence ID" value="EAR98207.2"/>
    <property type="molecule type" value="Genomic_DNA"/>
</dbReference>
<reference evidence="7" key="1">
    <citation type="journal article" date="2006" name="PLoS Biol.">
        <title>Macronuclear genome sequence of the ciliate Tetrahymena thermophila, a model eukaryote.</title>
        <authorList>
            <person name="Eisen J.A."/>
            <person name="Coyne R.S."/>
            <person name="Wu M."/>
            <person name="Wu D."/>
            <person name="Thiagarajan M."/>
            <person name="Wortman J.R."/>
            <person name="Badger J.H."/>
            <person name="Ren Q."/>
            <person name="Amedeo P."/>
            <person name="Jones K.M."/>
            <person name="Tallon L.J."/>
            <person name="Delcher A.L."/>
            <person name="Salzberg S.L."/>
            <person name="Silva J.C."/>
            <person name="Haas B.J."/>
            <person name="Majoros W.H."/>
            <person name="Farzad M."/>
            <person name="Carlton J.M."/>
            <person name="Smith R.K. Jr."/>
            <person name="Garg J."/>
            <person name="Pearlman R.E."/>
            <person name="Karrer K.M."/>
            <person name="Sun L."/>
            <person name="Manning G."/>
            <person name="Elde N.C."/>
            <person name="Turkewitz A.P."/>
            <person name="Asai D.J."/>
            <person name="Wilkes D.E."/>
            <person name="Wang Y."/>
            <person name="Cai H."/>
            <person name="Collins K."/>
            <person name="Stewart B.A."/>
            <person name="Lee S.R."/>
            <person name="Wilamowska K."/>
            <person name="Weinberg Z."/>
            <person name="Ruzzo W.L."/>
            <person name="Wloga D."/>
            <person name="Gaertig J."/>
            <person name="Frankel J."/>
            <person name="Tsao C.-C."/>
            <person name="Gorovsky M.A."/>
            <person name="Keeling P.J."/>
            <person name="Waller R.F."/>
            <person name="Patron N.J."/>
            <person name="Cherry J.M."/>
            <person name="Stover N.A."/>
            <person name="Krieger C.J."/>
            <person name="del Toro C."/>
            <person name="Ryder H.F."/>
            <person name="Williamson S.C."/>
            <person name="Barbeau R.A."/>
            <person name="Hamilton E.P."/>
            <person name="Orias E."/>
        </authorList>
    </citation>
    <scope>NUCLEOTIDE SEQUENCE [LARGE SCALE GENOMIC DNA]</scope>
    <source>
        <strain evidence="7">SB210</strain>
    </source>
</reference>
<evidence type="ECO:0000256" key="1">
    <source>
        <dbReference type="ARBA" id="ARBA00001947"/>
    </source>
</evidence>
<dbReference type="AlphaFoldDB" id="I7LVG9"/>
<dbReference type="PANTHER" id="PTHR12756">
    <property type="entry name" value="CYTOSOLIC CARBOXYPEPTIDASE"/>
    <property type="match status" value="1"/>
</dbReference>
<protein>
    <submittedName>
        <fullName evidence="6">Zinc carboxypeptidase family protein</fullName>
    </submittedName>
</protein>
<dbReference type="InterPro" id="IPR050821">
    <property type="entry name" value="Cytosolic_carboxypeptidase"/>
</dbReference>
<feature type="region of interest" description="Disordered" evidence="4">
    <location>
        <begin position="512"/>
        <end position="555"/>
    </location>
</feature>
<gene>
    <name evidence="6" type="ORF">TTHERM_00344070</name>
</gene>
<dbReference type="GO" id="GO:0008270">
    <property type="term" value="F:zinc ion binding"/>
    <property type="evidence" value="ECO:0007669"/>
    <property type="project" value="InterPro"/>
</dbReference>
<keyword evidence="7" id="KW-1185">Reference proteome</keyword>
<evidence type="ECO:0000256" key="4">
    <source>
        <dbReference type="SAM" id="MobiDB-lite"/>
    </source>
</evidence>
<accession>I7LVG9</accession>
<dbReference type="InParanoid" id="I7LVG9"/>
<dbReference type="GO" id="GO:0004181">
    <property type="term" value="F:metallocarboxypeptidase activity"/>
    <property type="evidence" value="ECO:0007669"/>
    <property type="project" value="InterPro"/>
</dbReference>
<dbReference type="RefSeq" id="XP_001018452.2">
    <property type="nucleotide sequence ID" value="XM_001018452.2"/>
</dbReference>
<dbReference type="Gene3D" id="3.40.630.10">
    <property type="entry name" value="Zn peptidases"/>
    <property type="match status" value="1"/>
</dbReference>
<evidence type="ECO:0000313" key="6">
    <source>
        <dbReference type="EMBL" id="EAR98207.2"/>
    </source>
</evidence>
<comment type="cofactor">
    <cofactor evidence="1">
        <name>Zn(2+)</name>
        <dbReference type="ChEBI" id="CHEBI:29105"/>
    </cofactor>
</comment>
<proteinExistence type="inferred from homology"/>